<organism evidence="9 10">
    <name type="scientific">Terriglobus aquaticus</name>
    <dbReference type="NCBI Taxonomy" id="940139"/>
    <lineage>
        <taxon>Bacteria</taxon>
        <taxon>Pseudomonadati</taxon>
        <taxon>Acidobacteriota</taxon>
        <taxon>Terriglobia</taxon>
        <taxon>Terriglobales</taxon>
        <taxon>Acidobacteriaceae</taxon>
        <taxon>Terriglobus</taxon>
    </lineage>
</organism>
<keyword evidence="10" id="KW-1185">Reference proteome</keyword>
<comment type="caution">
    <text evidence="9">The sequence shown here is derived from an EMBL/GenBank/DDBJ whole genome shotgun (WGS) entry which is preliminary data.</text>
</comment>
<dbReference type="RefSeq" id="WP_263414503.1">
    <property type="nucleotide sequence ID" value="NZ_JAGSYB010000001.1"/>
</dbReference>
<accession>A0ABW9KNH1</accession>
<keyword evidence="5" id="KW-0067">ATP-binding</keyword>
<evidence type="ECO:0000313" key="9">
    <source>
        <dbReference type="EMBL" id="MFN2977330.1"/>
    </source>
</evidence>
<dbReference type="Proteomes" id="UP001634747">
    <property type="component" value="Unassembled WGS sequence"/>
</dbReference>
<dbReference type="PANTHER" id="PTHR43095">
    <property type="entry name" value="SUGAR KINASE"/>
    <property type="match status" value="1"/>
</dbReference>
<dbReference type="SUPFAM" id="SSF53067">
    <property type="entry name" value="Actin-like ATPase domain"/>
    <property type="match status" value="2"/>
</dbReference>
<reference evidence="9 10" key="1">
    <citation type="submission" date="2024-12" db="EMBL/GenBank/DDBJ databases">
        <authorList>
            <person name="Lee Y."/>
        </authorList>
    </citation>
    <scope>NUCLEOTIDE SEQUENCE [LARGE SCALE GENOMIC DNA]</scope>
    <source>
        <strain evidence="9 10">03SUJ4</strain>
    </source>
</reference>
<evidence type="ECO:0000256" key="4">
    <source>
        <dbReference type="ARBA" id="ARBA00022777"/>
    </source>
</evidence>
<keyword evidence="6" id="KW-0684">Rhamnose metabolism</keyword>
<dbReference type="GO" id="GO:0016740">
    <property type="term" value="F:transferase activity"/>
    <property type="evidence" value="ECO:0007669"/>
    <property type="project" value="UniProtKB-KW"/>
</dbReference>
<dbReference type="Pfam" id="PF02782">
    <property type="entry name" value="FGGY_C"/>
    <property type="match status" value="1"/>
</dbReference>
<keyword evidence="2 9" id="KW-0808">Transferase</keyword>
<evidence type="ECO:0000256" key="6">
    <source>
        <dbReference type="ARBA" id="ARBA00023308"/>
    </source>
</evidence>
<feature type="domain" description="Carbohydrate kinase FGGY C-terminal" evidence="8">
    <location>
        <begin position="268"/>
        <end position="462"/>
    </location>
</feature>
<dbReference type="Pfam" id="PF00370">
    <property type="entry name" value="FGGY_N"/>
    <property type="match status" value="1"/>
</dbReference>
<dbReference type="EC" id="2.7.1.-" evidence="9"/>
<evidence type="ECO:0000256" key="2">
    <source>
        <dbReference type="ARBA" id="ARBA00022679"/>
    </source>
</evidence>
<evidence type="ECO:0000313" key="10">
    <source>
        <dbReference type="Proteomes" id="UP001634747"/>
    </source>
</evidence>
<evidence type="ECO:0000256" key="5">
    <source>
        <dbReference type="ARBA" id="ARBA00022840"/>
    </source>
</evidence>
<dbReference type="InterPro" id="IPR043129">
    <property type="entry name" value="ATPase_NBD"/>
</dbReference>
<evidence type="ECO:0000256" key="1">
    <source>
        <dbReference type="ARBA" id="ARBA00009156"/>
    </source>
</evidence>
<dbReference type="EMBL" id="JBJYXY010000001">
    <property type="protein sequence ID" value="MFN2977330.1"/>
    <property type="molecule type" value="Genomic_DNA"/>
</dbReference>
<comment type="similarity">
    <text evidence="1">Belongs to the FGGY kinase family.</text>
</comment>
<keyword evidence="4" id="KW-0418">Kinase</keyword>
<dbReference type="InterPro" id="IPR018485">
    <property type="entry name" value="FGGY_C"/>
</dbReference>
<evidence type="ECO:0000259" key="7">
    <source>
        <dbReference type="Pfam" id="PF00370"/>
    </source>
</evidence>
<sequence length="487" mass="52963">MAHTEAKPKTEARVPKDTRALVAVDLGAESCRVSLLRWVDGVPQHTLVHRIANGPVQREDGLHWPLEQIVQGMEEGLRKAAELVPEGIRSIAVDGWAVDYVRLDRKGEPLAEPFCYRDPRNEAAERALHAKLSPLRMREITGIQQMPLNTLYQLYADKLAGLPPQRWLNLPEYLLARWGAEPVAEFTNATHTQLVETHSHQWSREIFRDAGLSIECAPRIVPPGTLLGKLHGPLASLSAYADTELIAPACHDTASAIAGIAAGGDDWAYISSGTWSLVGALTLEAVNGPTARAENFTNLGGVGGTNCFHKNVNGMWLLKQCQDAWAQQGYTPHIAELLAAAEREPAPAVLLDVDDPDLMRMGEMPRRINRQLAARGAATLPETPESAAPLTSLILHSLAARYAQVLRVVAEETGKDLRRVFIVGGGCQNQLLNRLTAQATGMQVCCGSPESSTLGNFAVQFATLEGEASASSLAFRDEVYHWASRLA</sequence>
<gene>
    <name evidence="9" type="ORF">ACK2TP_16285</name>
</gene>
<dbReference type="Gene3D" id="3.30.420.40">
    <property type="match status" value="2"/>
</dbReference>
<feature type="domain" description="Carbohydrate kinase FGGY N-terminal" evidence="7">
    <location>
        <begin position="22"/>
        <end position="258"/>
    </location>
</feature>
<protein>
    <submittedName>
        <fullName evidence="9">Rhamnulokinase</fullName>
        <ecNumber evidence="9">2.7.1.-</ecNumber>
    </submittedName>
</protein>
<dbReference type="InterPro" id="IPR018484">
    <property type="entry name" value="FGGY_N"/>
</dbReference>
<dbReference type="InterPro" id="IPR013449">
    <property type="entry name" value="Rhamnulokinase"/>
</dbReference>
<keyword evidence="3" id="KW-0547">Nucleotide-binding</keyword>
<dbReference type="InterPro" id="IPR050406">
    <property type="entry name" value="FGGY_Carb_Kinase"/>
</dbReference>
<name>A0ABW9KNH1_9BACT</name>
<evidence type="ECO:0000259" key="8">
    <source>
        <dbReference type="Pfam" id="PF02782"/>
    </source>
</evidence>
<evidence type="ECO:0000256" key="3">
    <source>
        <dbReference type="ARBA" id="ARBA00022741"/>
    </source>
</evidence>
<proteinExistence type="inferred from homology"/>
<dbReference type="CDD" id="cd07771">
    <property type="entry name" value="ASKHA_NBD_FGGY_RhaB-like"/>
    <property type="match status" value="1"/>
</dbReference>